<dbReference type="EMBL" id="JAQQWM010000003">
    <property type="protein sequence ID" value="KAK8072308.1"/>
    <property type="molecule type" value="Genomic_DNA"/>
</dbReference>
<dbReference type="InterPro" id="IPR016181">
    <property type="entry name" value="Acyl_CoA_acyltransferase"/>
</dbReference>
<reference evidence="2 3" key="1">
    <citation type="submission" date="2023-01" db="EMBL/GenBank/DDBJ databases">
        <title>Analysis of 21 Apiospora genomes using comparative genomics revels a genus with tremendous synthesis potential of carbohydrate active enzymes and secondary metabolites.</title>
        <authorList>
            <person name="Sorensen T."/>
        </authorList>
    </citation>
    <scope>NUCLEOTIDE SEQUENCE [LARGE SCALE GENOMIC DNA]</scope>
    <source>
        <strain evidence="2 3">CBS 83171</strain>
    </source>
</reference>
<dbReference type="Proteomes" id="UP001446871">
    <property type="component" value="Unassembled WGS sequence"/>
</dbReference>
<evidence type="ECO:0008006" key="4">
    <source>
        <dbReference type="Google" id="ProtNLM"/>
    </source>
</evidence>
<feature type="region of interest" description="Disordered" evidence="1">
    <location>
        <begin position="104"/>
        <end position="125"/>
    </location>
</feature>
<dbReference type="Gene3D" id="3.40.630.30">
    <property type="match status" value="1"/>
</dbReference>
<evidence type="ECO:0000313" key="3">
    <source>
        <dbReference type="Proteomes" id="UP001446871"/>
    </source>
</evidence>
<keyword evidence="3" id="KW-1185">Reference proteome</keyword>
<sequence length="248" mass="28369">MAGFSIHEFLSVEDSEGKLKLIHEAANIQADGSFEDKSYQATLEHGDDPEARDVQRTLKRATMMYDLQSPRNRVYYAIRDGDSRTVGYATVLFTNEEIVRQEIKNLREPNGTPQGRPARPSSSPGDEHEYWLNMFCYIFNKARILKMTKDTYVKQRNALGTLGKTFYDIGDLVVHKDYRKRTVATKILEHIVKELGKDNTITMATSSGHVQSVSSKLGFMEFDCYQVTDNYGNLVNTSMMWRERGTLK</sequence>
<protein>
    <recommendedName>
        <fullName evidence="4">N-acetyltransferase domain-containing protein</fullName>
    </recommendedName>
</protein>
<name>A0ABR1VM77_9PEZI</name>
<comment type="caution">
    <text evidence="2">The sequence shown here is derived from an EMBL/GenBank/DDBJ whole genome shotgun (WGS) entry which is preliminary data.</text>
</comment>
<organism evidence="2 3">
    <name type="scientific">Apiospora saccharicola</name>
    <dbReference type="NCBI Taxonomy" id="335842"/>
    <lineage>
        <taxon>Eukaryota</taxon>
        <taxon>Fungi</taxon>
        <taxon>Dikarya</taxon>
        <taxon>Ascomycota</taxon>
        <taxon>Pezizomycotina</taxon>
        <taxon>Sordariomycetes</taxon>
        <taxon>Xylariomycetidae</taxon>
        <taxon>Amphisphaeriales</taxon>
        <taxon>Apiosporaceae</taxon>
        <taxon>Apiospora</taxon>
    </lineage>
</organism>
<evidence type="ECO:0000313" key="2">
    <source>
        <dbReference type="EMBL" id="KAK8072308.1"/>
    </source>
</evidence>
<gene>
    <name evidence="2" type="ORF">PG996_005656</name>
</gene>
<dbReference type="SUPFAM" id="SSF55729">
    <property type="entry name" value="Acyl-CoA N-acyltransferases (Nat)"/>
    <property type="match status" value="1"/>
</dbReference>
<evidence type="ECO:0000256" key="1">
    <source>
        <dbReference type="SAM" id="MobiDB-lite"/>
    </source>
</evidence>
<proteinExistence type="predicted"/>
<accession>A0ABR1VM77</accession>